<proteinExistence type="inferred from homology"/>
<evidence type="ECO:0000256" key="3">
    <source>
        <dbReference type="ARBA" id="ARBA00022723"/>
    </source>
</evidence>
<keyword evidence="4 7" id="KW-0378">Hydrolase</keyword>
<keyword evidence="6 7" id="KW-0482">Metalloprotease</keyword>
<evidence type="ECO:0000256" key="4">
    <source>
        <dbReference type="ARBA" id="ARBA00022801"/>
    </source>
</evidence>
<dbReference type="Gene3D" id="3.40.390.10">
    <property type="entry name" value="Collagenase (Catalytic Domain)"/>
    <property type="match status" value="1"/>
</dbReference>
<dbReference type="InterPro" id="IPR001567">
    <property type="entry name" value="Pept_M3A_M3B_dom"/>
</dbReference>
<name>A0A3R8PD60_9CORY</name>
<reference evidence="9 10" key="1">
    <citation type="submission" date="2018-01" db="EMBL/GenBank/DDBJ databases">
        <title>Twenty Corynebacterium bovis Genomes.</title>
        <authorList>
            <person name="Gulvik C.A."/>
        </authorList>
    </citation>
    <scope>NUCLEOTIDE SEQUENCE [LARGE SCALE GENOMIC DNA]</scope>
    <source>
        <strain evidence="9 10">F6900</strain>
    </source>
</reference>
<dbReference type="PANTHER" id="PTHR43660">
    <property type="entry name" value="DIPEPTIDYL CARBOXYPEPTIDASE"/>
    <property type="match status" value="1"/>
</dbReference>
<dbReference type="EMBL" id="PQNK01000002">
    <property type="protein sequence ID" value="RRO87653.1"/>
    <property type="molecule type" value="Genomic_DNA"/>
</dbReference>
<comment type="cofactor">
    <cofactor evidence="7">
        <name>Zn(2+)</name>
        <dbReference type="ChEBI" id="CHEBI:29105"/>
    </cofactor>
    <text evidence="7">Binds 1 zinc ion.</text>
</comment>
<evidence type="ECO:0000256" key="1">
    <source>
        <dbReference type="ARBA" id="ARBA00006040"/>
    </source>
</evidence>
<protein>
    <submittedName>
        <fullName evidence="9">Peptidase</fullName>
    </submittedName>
</protein>
<dbReference type="InterPro" id="IPR034005">
    <property type="entry name" value="M3A_DCP"/>
</dbReference>
<dbReference type="GO" id="GO:0004180">
    <property type="term" value="F:carboxypeptidase activity"/>
    <property type="evidence" value="ECO:0007669"/>
    <property type="project" value="TreeGrafter"/>
</dbReference>
<dbReference type="SUPFAM" id="SSF55486">
    <property type="entry name" value="Metalloproteases ('zincins'), catalytic domain"/>
    <property type="match status" value="1"/>
</dbReference>
<dbReference type="InterPro" id="IPR024077">
    <property type="entry name" value="Neurolysin/TOP_dom2"/>
</dbReference>
<dbReference type="InterPro" id="IPR024079">
    <property type="entry name" value="MetalloPept_cat_dom_sf"/>
</dbReference>
<dbReference type="GO" id="GO:0004222">
    <property type="term" value="F:metalloendopeptidase activity"/>
    <property type="evidence" value="ECO:0007669"/>
    <property type="project" value="InterPro"/>
</dbReference>
<dbReference type="AlphaFoldDB" id="A0A3R8PD60"/>
<evidence type="ECO:0000313" key="9">
    <source>
        <dbReference type="EMBL" id="RRO87653.1"/>
    </source>
</evidence>
<keyword evidence="2 7" id="KW-0645">Protease</keyword>
<keyword evidence="5 7" id="KW-0862">Zinc</keyword>
<dbReference type="PANTHER" id="PTHR43660:SF1">
    <property type="entry name" value="DIPEPTIDYL CARBOXYPEPTIDASE"/>
    <property type="match status" value="1"/>
</dbReference>
<dbReference type="Gene3D" id="1.10.1370.10">
    <property type="entry name" value="Neurolysin, domain 3"/>
    <property type="match status" value="1"/>
</dbReference>
<dbReference type="FunFam" id="3.40.390.10:FF:000009">
    <property type="entry name" value="Oligopeptidase A"/>
    <property type="match status" value="1"/>
</dbReference>
<gene>
    <name evidence="9" type="ORF">CXF48_01715</name>
</gene>
<evidence type="ECO:0000256" key="2">
    <source>
        <dbReference type="ARBA" id="ARBA00022670"/>
    </source>
</evidence>
<dbReference type="RefSeq" id="WP_125173200.1">
    <property type="nucleotide sequence ID" value="NZ_JAPJOD010000152.1"/>
</dbReference>
<organism evidence="9 10">
    <name type="scientific">Corynebacterium bovis</name>
    <dbReference type="NCBI Taxonomy" id="36808"/>
    <lineage>
        <taxon>Bacteria</taxon>
        <taxon>Bacillati</taxon>
        <taxon>Actinomycetota</taxon>
        <taxon>Actinomycetes</taxon>
        <taxon>Mycobacteriales</taxon>
        <taxon>Corynebacteriaceae</taxon>
        <taxon>Corynebacterium</taxon>
    </lineage>
</organism>
<evidence type="ECO:0000256" key="7">
    <source>
        <dbReference type="RuleBase" id="RU003435"/>
    </source>
</evidence>
<dbReference type="GO" id="GO:0005829">
    <property type="term" value="C:cytosol"/>
    <property type="evidence" value="ECO:0007669"/>
    <property type="project" value="TreeGrafter"/>
</dbReference>
<comment type="caution">
    <text evidence="9">The sequence shown here is derived from an EMBL/GenBank/DDBJ whole genome shotgun (WGS) entry which is preliminary data.</text>
</comment>
<keyword evidence="3 7" id="KW-0479">Metal-binding</keyword>
<dbReference type="Pfam" id="PF01432">
    <property type="entry name" value="Peptidase_M3"/>
    <property type="match status" value="1"/>
</dbReference>
<accession>A0A3R8PD60</accession>
<evidence type="ECO:0000313" key="10">
    <source>
        <dbReference type="Proteomes" id="UP000276526"/>
    </source>
</evidence>
<dbReference type="CDD" id="cd06456">
    <property type="entry name" value="M3A_DCP"/>
    <property type="match status" value="1"/>
</dbReference>
<dbReference type="GO" id="GO:0046872">
    <property type="term" value="F:metal ion binding"/>
    <property type="evidence" value="ECO:0007669"/>
    <property type="project" value="UniProtKB-UniRule"/>
</dbReference>
<dbReference type="Proteomes" id="UP000276526">
    <property type="component" value="Unassembled WGS sequence"/>
</dbReference>
<evidence type="ECO:0000256" key="5">
    <source>
        <dbReference type="ARBA" id="ARBA00022833"/>
    </source>
</evidence>
<dbReference type="InterPro" id="IPR045090">
    <property type="entry name" value="Pept_M3A_M3B"/>
</dbReference>
<sequence>MTAFPPFAEPSALDHELPDFAAVRTGELIPALRTALDDHDAELAAIVANPEEPTWENTMEALEASGRMLSRVLAVIGNYSGTMADAEMTAVEEEATPLLAAHHSAVMLNRDLYARVRAMPPQPEGSEEEALLRHHLRRFERGGAALDEAGRAELTRIDARLADLSTSFGLTLLEATEEAAVHVTDPERLAGLSPARREQLAADAREAGKDGWLIRLGLPSVQPILEEVDDAALRADIARASRDRTAGRNDATVLEIVRLRARRAELLGYASHADFVAEEETAGSLAAVDGLLDRLAPAAVANAQGEYKRVLDLAAVSGGGDAATDTDGDGGADAPVVGEADWPYWAARLRAEDLSVDEDALRAYFPLDRVLRDGAFHAAHRLYGIRVEPRPDLVGYHPDVDVWEVTEEDGTPVGLLLTDMFARPGKRGGAWMSGFVEQNRLLGQTPVVVNVLNIARPADGRQALLSLDEVFTVFHEFGHALHGLLSDVRYPSLSGTNVPRDFVEFPSQINENWACEPAVLAHYARHVDTGEPLPPEMVAAVREASRWGQGFATTEYLAACRVDLAWHRLSVAEAEAVTDVAEFERRALEDAGLAVPGIAPRYRSAYFNHIFAGGYSADYWSYIWAEVLDADGFRAFVDTDAAVDPDAGEATSVDPSDVRFAGERFRRMILSRGATIDYEDAFWMFRGRQTSVEPLLARRGLAGTPPTAG</sequence>
<comment type="similarity">
    <text evidence="1 7">Belongs to the peptidase M3 family.</text>
</comment>
<dbReference type="GO" id="GO:0006508">
    <property type="term" value="P:proteolysis"/>
    <property type="evidence" value="ECO:0007669"/>
    <property type="project" value="UniProtKB-KW"/>
</dbReference>
<evidence type="ECO:0000259" key="8">
    <source>
        <dbReference type="Pfam" id="PF01432"/>
    </source>
</evidence>
<evidence type="ECO:0000256" key="6">
    <source>
        <dbReference type="ARBA" id="ARBA00023049"/>
    </source>
</evidence>
<feature type="domain" description="Peptidase M3A/M3B catalytic" evidence="8">
    <location>
        <begin position="226"/>
        <end position="700"/>
    </location>
</feature>